<sequence length="392" mass="43334">MDIKERIDRRRRSEPERGLVSDYEPLSPVFHVAEPTDRGQILEQLLDVLDPVFEGDLPPTTHIHGPKGSGKSAVLTALFAQLSELTRHSRSAILTTTRAEPVRLPAFVYIDAREAPTDFALYRSVVDELVEESVPKQGISTDALCDRLSELLDDGVVVAVDHVDEPGTLSVAAVQQLFEPFGDAVSLLTASQSEPTGETASPDRLVAFPQYERHQLVDLLARRTSLGLANDTMTHEQLRRVAEWADGDAHDALAAVFGAVDTARENGRERVADEDVEASMDEVPWQCVSLGRVLALPRNRQQVLVALLTLDDDQRRSVTAAATAIAASSTVDLSEATIKRFLYELAEVGIVQRVRNEDDDGIGRPSSRVEPRFPTRVFDRLHEIRARNDPER</sequence>
<feature type="domain" description="Orc1-like AAA ATPase" evidence="4">
    <location>
        <begin position="38"/>
        <end position="179"/>
    </location>
</feature>
<dbReference type="RefSeq" id="WP_058580471.1">
    <property type="nucleotide sequence ID" value="NZ_LOPU01000016.1"/>
</dbReference>
<dbReference type="Proteomes" id="UP000054387">
    <property type="component" value="Unassembled WGS sequence"/>
</dbReference>
<evidence type="ECO:0000259" key="4">
    <source>
        <dbReference type="Pfam" id="PF13191"/>
    </source>
</evidence>
<evidence type="ECO:0000313" key="5">
    <source>
        <dbReference type="EMBL" id="KTG10673.1"/>
    </source>
</evidence>
<dbReference type="SUPFAM" id="SSF52540">
    <property type="entry name" value="P-loop containing nucleoside triphosphate hydrolases"/>
    <property type="match status" value="1"/>
</dbReference>
<dbReference type="InterPro" id="IPR027417">
    <property type="entry name" value="P-loop_NTPase"/>
</dbReference>
<dbReference type="EMBL" id="LOPU01000016">
    <property type="protein sequence ID" value="KTG10673.1"/>
    <property type="molecule type" value="Genomic_DNA"/>
</dbReference>
<keyword evidence="3" id="KW-0067">ATP-binding</keyword>
<dbReference type="GO" id="GO:0006260">
    <property type="term" value="P:DNA replication"/>
    <property type="evidence" value="ECO:0007669"/>
    <property type="project" value="UniProtKB-KW"/>
</dbReference>
<evidence type="ECO:0000256" key="3">
    <source>
        <dbReference type="ARBA" id="ARBA00022840"/>
    </source>
</evidence>
<dbReference type="InterPro" id="IPR050311">
    <property type="entry name" value="ORC1/CDC6"/>
</dbReference>
<name>A0A0W1RBA4_9EURY</name>
<organism evidence="5 6">
    <name type="scientific">Haloprofundus marisrubri</name>
    <dbReference type="NCBI Taxonomy" id="1514971"/>
    <lineage>
        <taxon>Archaea</taxon>
        <taxon>Methanobacteriati</taxon>
        <taxon>Methanobacteriota</taxon>
        <taxon>Stenosarchaea group</taxon>
        <taxon>Halobacteria</taxon>
        <taxon>Halobacteriales</taxon>
        <taxon>Haloferacaceae</taxon>
        <taxon>Haloprofundus</taxon>
    </lineage>
</organism>
<protein>
    <recommendedName>
        <fullName evidence="4">Orc1-like AAA ATPase domain-containing protein</fullName>
    </recommendedName>
</protein>
<dbReference type="AlphaFoldDB" id="A0A0W1RBA4"/>
<evidence type="ECO:0000256" key="1">
    <source>
        <dbReference type="ARBA" id="ARBA00022705"/>
    </source>
</evidence>
<gene>
    <name evidence="5" type="ORF">AUR64_05600</name>
</gene>
<keyword evidence="2" id="KW-0547">Nucleotide-binding</keyword>
<evidence type="ECO:0000313" key="6">
    <source>
        <dbReference type="Proteomes" id="UP000054387"/>
    </source>
</evidence>
<dbReference type="Pfam" id="PF13191">
    <property type="entry name" value="AAA_16"/>
    <property type="match status" value="1"/>
</dbReference>
<dbReference type="InterPro" id="IPR041664">
    <property type="entry name" value="AAA_16"/>
</dbReference>
<comment type="caution">
    <text evidence="5">The sequence shown here is derived from an EMBL/GenBank/DDBJ whole genome shotgun (WGS) entry which is preliminary data.</text>
</comment>
<evidence type="ECO:0000256" key="2">
    <source>
        <dbReference type="ARBA" id="ARBA00022741"/>
    </source>
</evidence>
<accession>A0A0W1RBA4</accession>
<dbReference type="GO" id="GO:0005524">
    <property type="term" value="F:ATP binding"/>
    <property type="evidence" value="ECO:0007669"/>
    <property type="project" value="UniProtKB-KW"/>
</dbReference>
<dbReference type="STRING" id="1514971.AUR64_05600"/>
<proteinExistence type="predicted"/>
<keyword evidence="1" id="KW-0235">DNA replication</keyword>
<dbReference type="OrthoDB" id="213998at2157"/>
<reference evidence="5 6" key="1">
    <citation type="submission" date="2015-12" db="EMBL/GenBank/DDBJ databases">
        <title>Haloprofundus marisrubri gen. nov., sp. nov., an extremely halophilic archaeon isolated from the Discovery deep brine-seawater interface in the Red Sea.</title>
        <authorList>
            <person name="Zhang G."/>
            <person name="Stingl U."/>
            <person name="Rashid M."/>
        </authorList>
    </citation>
    <scope>NUCLEOTIDE SEQUENCE [LARGE SCALE GENOMIC DNA]</scope>
    <source>
        <strain evidence="5 6">SB9</strain>
    </source>
</reference>
<dbReference type="Gene3D" id="1.10.8.60">
    <property type="match status" value="1"/>
</dbReference>
<dbReference type="Gene3D" id="3.40.50.300">
    <property type="entry name" value="P-loop containing nucleotide triphosphate hydrolases"/>
    <property type="match status" value="1"/>
</dbReference>
<dbReference type="PANTHER" id="PTHR10763:SF22">
    <property type="entry name" value="ORC1-TYPE DNA REPLICATION PROTEIN"/>
    <property type="match status" value="1"/>
</dbReference>
<dbReference type="PANTHER" id="PTHR10763">
    <property type="entry name" value="CELL DIVISION CONTROL PROTEIN 6-RELATED"/>
    <property type="match status" value="1"/>
</dbReference>
<keyword evidence="6" id="KW-1185">Reference proteome</keyword>